<comment type="caution">
    <text evidence="1">The sequence shown here is derived from an EMBL/GenBank/DDBJ whole genome shotgun (WGS) entry which is preliminary data.</text>
</comment>
<evidence type="ECO:0000313" key="1">
    <source>
        <dbReference type="EMBL" id="KAK1463294.1"/>
    </source>
</evidence>
<dbReference type="EMBL" id="MLGG01000007">
    <property type="protein sequence ID" value="KAK1463294.1"/>
    <property type="molecule type" value="Genomic_DNA"/>
</dbReference>
<keyword evidence="2" id="KW-1185">Reference proteome</keyword>
<accession>A0AAI9UUF9</accession>
<organism evidence="1 2">
    <name type="scientific">Colletotrichum melonis</name>
    <dbReference type="NCBI Taxonomy" id="1209925"/>
    <lineage>
        <taxon>Eukaryota</taxon>
        <taxon>Fungi</taxon>
        <taxon>Dikarya</taxon>
        <taxon>Ascomycota</taxon>
        <taxon>Pezizomycotina</taxon>
        <taxon>Sordariomycetes</taxon>
        <taxon>Hypocreomycetidae</taxon>
        <taxon>Glomerellales</taxon>
        <taxon>Glomerellaceae</taxon>
        <taxon>Colletotrichum</taxon>
        <taxon>Colletotrichum acutatum species complex</taxon>
    </lineage>
</organism>
<reference evidence="1 2" key="1">
    <citation type="submission" date="2016-10" db="EMBL/GenBank/DDBJ databases">
        <title>The genome sequence of Colletotrichum fioriniae PJ7.</title>
        <authorList>
            <person name="Baroncelli R."/>
        </authorList>
    </citation>
    <scope>NUCLEOTIDE SEQUENCE [LARGE SCALE GENOMIC DNA]</scope>
    <source>
        <strain evidence="1">Col 31</strain>
    </source>
</reference>
<name>A0AAI9UUF9_9PEZI</name>
<evidence type="ECO:0000313" key="2">
    <source>
        <dbReference type="Proteomes" id="UP001239795"/>
    </source>
</evidence>
<proteinExistence type="predicted"/>
<sequence length="92" mass="10120">MCDAYLAATVRGHDDVSNTLDDHETFHVGWAMPVPPNGEFAAAGLQQNPSKPLCFAFSFVHGVVTEVQPKVNPPPIRKHLNLNFNLIPHHPV</sequence>
<protein>
    <submittedName>
        <fullName evidence="1">Uncharacterized protein</fullName>
    </submittedName>
</protein>
<dbReference type="Proteomes" id="UP001239795">
    <property type="component" value="Unassembled WGS sequence"/>
</dbReference>
<dbReference type="AlphaFoldDB" id="A0AAI9UUF9"/>
<gene>
    <name evidence="1" type="ORF">CMEL01_13363</name>
</gene>